<feature type="compositionally biased region" description="Low complexity" evidence="2">
    <location>
        <begin position="66"/>
        <end position="77"/>
    </location>
</feature>
<feature type="domain" description="Rho-GAP" evidence="3">
    <location>
        <begin position="431"/>
        <end position="610"/>
    </location>
</feature>
<keyword evidence="1" id="KW-0343">GTPase activation</keyword>
<comment type="caution">
    <text evidence="4">The sequence shown here is derived from an EMBL/GenBank/DDBJ whole genome shotgun (WGS) entry which is preliminary data.</text>
</comment>
<dbReference type="OMA" id="DEQYDVN"/>
<dbReference type="InterPro" id="IPR000198">
    <property type="entry name" value="RhoGAP_dom"/>
</dbReference>
<dbReference type="Pfam" id="PF00620">
    <property type="entry name" value="RhoGAP"/>
    <property type="match status" value="1"/>
</dbReference>
<dbReference type="GeneID" id="31365029"/>
<feature type="compositionally biased region" description="Low complexity" evidence="2">
    <location>
        <begin position="25"/>
        <end position="35"/>
    </location>
</feature>
<dbReference type="GO" id="GO:0007165">
    <property type="term" value="P:signal transduction"/>
    <property type="evidence" value="ECO:0007669"/>
    <property type="project" value="InterPro"/>
</dbReference>
<dbReference type="SMART" id="SM00324">
    <property type="entry name" value="RhoGAP"/>
    <property type="match status" value="1"/>
</dbReference>
<dbReference type="InParanoid" id="D3BNE2"/>
<feature type="compositionally biased region" description="Pro residues" evidence="2">
    <location>
        <begin position="56"/>
        <end position="65"/>
    </location>
</feature>
<protein>
    <submittedName>
        <fullName evidence="4">RhoGAP domain-containing protein</fullName>
    </submittedName>
</protein>
<proteinExistence type="predicted"/>
<accession>D3BNE2</accession>
<evidence type="ECO:0000259" key="3">
    <source>
        <dbReference type="PROSITE" id="PS50238"/>
    </source>
</evidence>
<dbReference type="AlphaFoldDB" id="D3BNE2"/>
<feature type="compositionally biased region" description="Polar residues" evidence="2">
    <location>
        <begin position="291"/>
        <end position="305"/>
    </location>
</feature>
<feature type="compositionally biased region" description="Low complexity" evidence="2">
    <location>
        <begin position="167"/>
        <end position="176"/>
    </location>
</feature>
<dbReference type="Gene3D" id="1.10.555.10">
    <property type="entry name" value="Rho GTPase activation protein"/>
    <property type="match status" value="1"/>
</dbReference>
<organism evidence="4 5">
    <name type="scientific">Heterostelium pallidum (strain ATCC 26659 / Pp 5 / PN500)</name>
    <name type="common">Cellular slime mold</name>
    <name type="synonym">Polysphondylium pallidum</name>
    <dbReference type="NCBI Taxonomy" id="670386"/>
    <lineage>
        <taxon>Eukaryota</taxon>
        <taxon>Amoebozoa</taxon>
        <taxon>Evosea</taxon>
        <taxon>Eumycetozoa</taxon>
        <taxon>Dictyostelia</taxon>
        <taxon>Acytosteliales</taxon>
        <taxon>Acytosteliaceae</taxon>
        <taxon>Heterostelium</taxon>
    </lineage>
</organism>
<feature type="compositionally biased region" description="Basic and acidic residues" evidence="2">
    <location>
        <begin position="1"/>
        <end position="13"/>
    </location>
</feature>
<evidence type="ECO:0000313" key="5">
    <source>
        <dbReference type="Proteomes" id="UP000001396"/>
    </source>
</evidence>
<dbReference type="STRING" id="670386.D3BNE2"/>
<reference evidence="4 5" key="1">
    <citation type="journal article" date="2011" name="Genome Res.">
        <title>Phylogeny-wide analysis of social amoeba genomes highlights ancient origins for complex intercellular communication.</title>
        <authorList>
            <person name="Heidel A.J."/>
            <person name="Lawal H.M."/>
            <person name="Felder M."/>
            <person name="Schilde C."/>
            <person name="Helps N.R."/>
            <person name="Tunggal B."/>
            <person name="Rivero F."/>
            <person name="John U."/>
            <person name="Schleicher M."/>
            <person name="Eichinger L."/>
            <person name="Platzer M."/>
            <person name="Noegel A.A."/>
            <person name="Schaap P."/>
            <person name="Gloeckner G."/>
        </authorList>
    </citation>
    <scope>NUCLEOTIDE SEQUENCE [LARGE SCALE GENOMIC DNA]</scope>
    <source>
        <strain evidence="5">ATCC 26659 / Pp 5 / PN500</strain>
    </source>
</reference>
<dbReference type="PROSITE" id="PS50238">
    <property type="entry name" value="RHOGAP"/>
    <property type="match status" value="1"/>
</dbReference>
<name>D3BNE2_HETP5</name>
<gene>
    <name evidence="4" type="primary">gacO</name>
    <name evidence="4" type="ORF">PPL_09554</name>
</gene>
<dbReference type="GO" id="GO:0005737">
    <property type="term" value="C:cytoplasm"/>
    <property type="evidence" value="ECO:0007669"/>
    <property type="project" value="TreeGrafter"/>
</dbReference>
<feature type="region of interest" description="Disordered" evidence="2">
    <location>
        <begin position="1"/>
        <end position="308"/>
    </location>
</feature>
<dbReference type="SUPFAM" id="SSF48350">
    <property type="entry name" value="GTPase activation domain, GAP"/>
    <property type="match status" value="1"/>
</dbReference>
<keyword evidence="5" id="KW-1185">Reference proteome</keyword>
<feature type="compositionally biased region" description="Low complexity" evidence="2">
    <location>
        <begin position="126"/>
        <end position="135"/>
    </location>
</feature>
<feature type="compositionally biased region" description="Pro residues" evidence="2">
    <location>
        <begin position="183"/>
        <end position="197"/>
    </location>
</feature>
<dbReference type="GO" id="GO:0005096">
    <property type="term" value="F:GTPase activator activity"/>
    <property type="evidence" value="ECO:0007669"/>
    <property type="project" value="UniProtKB-KW"/>
</dbReference>
<feature type="region of interest" description="Disordered" evidence="2">
    <location>
        <begin position="354"/>
        <end position="415"/>
    </location>
</feature>
<evidence type="ECO:0000313" key="4">
    <source>
        <dbReference type="EMBL" id="EFA76802.1"/>
    </source>
</evidence>
<dbReference type="InterPro" id="IPR008936">
    <property type="entry name" value="Rho_GTPase_activation_prot"/>
</dbReference>
<dbReference type="PANTHER" id="PTHR45876:SF11">
    <property type="entry name" value="GTPASE ACTIVATING PROTEIN HOMOLOG 3-RELATED"/>
    <property type="match status" value="1"/>
</dbReference>
<dbReference type="Proteomes" id="UP000001396">
    <property type="component" value="Unassembled WGS sequence"/>
</dbReference>
<dbReference type="RefSeq" id="XP_020428934.1">
    <property type="nucleotide sequence ID" value="XM_020580347.1"/>
</dbReference>
<feature type="compositionally biased region" description="Low complexity" evidence="2">
    <location>
        <begin position="271"/>
        <end position="288"/>
    </location>
</feature>
<feature type="compositionally biased region" description="Pro residues" evidence="2">
    <location>
        <begin position="136"/>
        <end position="166"/>
    </location>
</feature>
<sequence>MTDIDFKTQLADRLKKRTSGENYVQTTPTNTTPQKQQPPPPNPRNSVISPSFLSPPQSPRQPPPINISSGSNSNNGPASPLLKPPIPDRKNLTQKSSSLGALPTPPKINSFTPPPPPPSAVSMNSLAMPANNAQLPLPPPPPSYLSTPPPPIAPREPVANPPPPSTSPQYKKSPPQIRHHINHPPPPPIPNQPPPHSPNSNNQFVSKPAPSSPHNANLPPTLPPITISSPTMTPPPPISSNAPFMPNRPRQSVHHARSSSLDPKMMAQVQNMSANNNNNSPGHANFANHAPQPQASIQKRMSSELQQKRLSQDALKLNTMLNNRLSGGLSPPIVKPFFDDKVLNNNTKTIELNSKREQEELERKEREQKKKEKKEQEKKEKKEKKEQEKKDKKDKKDKKSSSSSSSTSDSHNNNNNHCTIFSNSLSQVMEIQRERLLEYSNLNIPVILKILTESIISLDGCSTEGIFRVPGTSSEVMRIRQKINELDFSLDTNDVHVLAGLLKLWLRELTDPIIPSALYDDCIKSWNSKNDSLKLLNSIPTPNKDVLFFILNFLKTVSDPIYFSKSKMDIDNIAMVFAPGLLRCPSSDPNSLLLNSQYEKDFIKNLIEIV</sequence>
<feature type="compositionally biased region" description="Basic and acidic residues" evidence="2">
    <location>
        <begin position="354"/>
        <end position="391"/>
    </location>
</feature>
<dbReference type="EMBL" id="ADBJ01000044">
    <property type="protein sequence ID" value="EFA76802.1"/>
    <property type="molecule type" value="Genomic_DNA"/>
</dbReference>
<evidence type="ECO:0000256" key="2">
    <source>
        <dbReference type="SAM" id="MobiDB-lite"/>
    </source>
</evidence>
<evidence type="ECO:0000256" key="1">
    <source>
        <dbReference type="ARBA" id="ARBA00022468"/>
    </source>
</evidence>
<dbReference type="PANTHER" id="PTHR45876">
    <property type="entry name" value="FI04035P"/>
    <property type="match status" value="1"/>
</dbReference>